<keyword evidence="1" id="KW-0812">Transmembrane</keyword>
<reference evidence="2 3" key="1">
    <citation type="submission" date="2019-03" db="EMBL/GenBank/DDBJ databases">
        <title>Genomic Encyclopedia of Type Strains, Phase IV (KMG-IV): sequencing the most valuable type-strain genomes for metagenomic binning, comparative biology and taxonomic classification.</title>
        <authorList>
            <person name="Goeker M."/>
        </authorList>
    </citation>
    <scope>NUCLEOTIDE SEQUENCE [LARGE SCALE GENOMIC DNA]</scope>
    <source>
        <strain evidence="2 3">DSM 19377</strain>
    </source>
</reference>
<proteinExistence type="predicted"/>
<organism evidence="2 3">
    <name type="scientific">Scopulibacillus darangshiensis</name>
    <dbReference type="NCBI Taxonomy" id="442528"/>
    <lineage>
        <taxon>Bacteria</taxon>
        <taxon>Bacillati</taxon>
        <taxon>Bacillota</taxon>
        <taxon>Bacilli</taxon>
        <taxon>Bacillales</taxon>
        <taxon>Sporolactobacillaceae</taxon>
        <taxon>Scopulibacillus</taxon>
    </lineage>
</organism>
<gene>
    <name evidence="2" type="ORF">EV207_10254</name>
</gene>
<accession>A0A4R2PCA8</accession>
<dbReference type="OrthoDB" id="2439445at2"/>
<dbReference type="EMBL" id="SLXK01000002">
    <property type="protein sequence ID" value="TCP31565.1"/>
    <property type="molecule type" value="Genomic_DNA"/>
</dbReference>
<keyword evidence="1" id="KW-1133">Transmembrane helix</keyword>
<dbReference type="AlphaFoldDB" id="A0A4R2PCA8"/>
<dbReference type="Proteomes" id="UP000295416">
    <property type="component" value="Unassembled WGS sequence"/>
</dbReference>
<protein>
    <submittedName>
        <fullName evidence="2">Uncharacterized protein</fullName>
    </submittedName>
</protein>
<feature type="transmembrane region" description="Helical" evidence="1">
    <location>
        <begin position="7"/>
        <end position="31"/>
    </location>
</feature>
<name>A0A4R2PCA8_9BACL</name>
<sequence>MERLPLLYFACVLAGFALLKVPVGGTFLAGLDQVLDIMGILAVTIFSIVILYLGVVALLKKKF</sequence>
<keyword evidence="3" id="KW-1185">Reference proteome</keyword>
<dbReference type="RefSeq" id="WP_132743097.1">
    <property type="nucleotide sequence ID" value="NZ_SLXK01000002.1"/>
</dbReference>
<evidence type="ECO:0000313" key="2">
    <source>
        <dbReference type="EMBL" id="TCP31565.1"/>
    </source>
</evidence>
<evidence type="ECO:0000256" key="1">
    <source>
        <dbReference type="SAM" id="Phobius"/>
    </source>
</evidence>
<feature type="transmembrane region" description="Helical" evidence="1">
    <location>
        <begin position="37"/>
        <end position="59"/>
    </location>
</feature>
<evidence type="ECO:0000313" key="3">
    <source>
        <dbReference type="Proteomes" id="UP000295416"/>
    </source>
</evidence>
<comment type="caution">
    <text evidence="2">The sequence shown here is derived from an EMBL/GenBank/DDBJ whole genome shotgun (WGS) entry which is preliminary data.</text>
</comment>
<keyword evidence="1" id="KW-0472">Membrane</keyword>